<comment type="caution">
    <text evidence="1">The sequence shown here is derived from an EMBL/GenBank/DDBJ whole genome shotgun (WGS) entry which is preliminary data.</text>
</comment>
<dbReference type="AlphaFoldDB" id="A0A9P1E467"/>
<sequence>MTILEFDKKVTGFLLLPFFKHEWPMPCFYICAGTKDHMSREDLPIVAIASDESHCIHRPPQTDPHLALPFPLTSISLEECRHRCSKAGGVPSSLLQGSTVSTPWVCRRCFGPR</sequence>
<organism evidence="1 2">
    <name type="scientific">Cuscuta europaea</name>
    <name type="common">European dodder</name>
    <dbReference type="NCBI Taxonomy" id="41803"/>
    <lineage>
        <taxon>Eukaryota</taxon>
        <taxon>Viridiplantae</taxon>
        <taxon>Streptophyta</taxon>
        <taxon>Embryophyta</taxon>
        <taxon>Tracheophyta</taxon>
        <taxon>Spermatophyta</taxon>
        <taxon>Magnoliopsida</taxon>
        <taxon>eudicotyledons</taxon>
        <taxon>Gunneridae</taxon>
        <taxon>Pentapetalae</taxon>
        <taxon>asterids</taxon>
        <taxon>lamiids</taxon>
        <taxon>Solanales</taxon>
        <taxon>Convolvulaceae</taxon>
        <taxon>Cuscuteae</taxon>
        <taxon>Cuscuta</taxon>
        <taxon>Cuscuta subgen. Cuscuta</taxon>
    </lineage>
</organism>
<protein>
    <submittedName>
        <fullName evidence="1">Uncharacterized protein</fullName>
    </submittedName>
</protein>
<evidence type="ECO:0000313" key="2">
    <source>
        <dbReference type="Proteomes" id="UP001152484"/>
    </source>
</evidence>
<name>A0A9P1E467_CUSEU</name>
<dbReference type="EMBL" id="CAMAPE010000010">
    <property type="protein sequence ID" value="CAH9077331.1"/>
    <property type="molecule type" value="Genomic_DNA"/>
</dbReference>
<reference evidence="1" key="1">
    <citation type="submission" date="2022-07" db="EMBL/GenBank/DDBJ databases">
        <authorList>
            <person name="Macas J."/>
            <person name="Novak P."/>
            <person name="Neumann P."/>
        </authorList>
    </citation>
    <scope>NUCLEOTIDE SEQUENCE</scope>
</reference>
<keyword evidence="2" id="KW-1185">Reference proteome</keyword>
<gene>
    <name evidence="1" type="ORF">CEURO_LOCUS6276</name>
</gene>
<evidence type="ECO:0000313" key="1">
    <source>
        <dbReference type="EMBL" id="CAH9077331.1"/>
    </source>
</evidence>
<dbReference type="Proteomes" id="UP001152484">
    <property type="component" value="Unassembled WGS sequence"/>
</dbReference>
<proteinExistence type="predicted"/>
<accession>A0A9P1E467</accession>